<dbReference type="InterPro" id="IPR025714">
    <property type="entry name" value="Methyltranfer_dom"/>
</dbReference>
<dbReference type="PANTHER" id="PTHR32026:SF10">
    <property type="entry name" value="METHYLTRANSFERASE-LIKE PROTEIN 24-RELATED"/>
    <property type="match status" value="1"/>
</dbReference>
<gene>
    <name evidence="2" type="ORF">BOTBODRAFT_36088</name>
</gene>
<accession>A0A067M4S0</accession>
<dbReference type="EMBL" id="KL198066">
    <property type="protein sequence ID" value="KDQ10559.1"/>
    <property type="molecule type" value="Genomic_DNA"/>
</dbReference>
<protein>
    <recommendedName>
        <fullName evidence="1">Methyltransferase domain-containing protein</fullName>
    </recommendedName>
</protein>
<reference evidence="3" key="1">
    <citation type="journal article" date="2014" name="Proc. Natl. Acad. Sci. U.S.A.">
        <title>Extensive sampling of basidiomycete genomes demonstrates inadequacy of the white-rot/brown-rot paradigm for wood decay fungi.</title>
        <authorList>
            <person name="Riley R."/>
            <person name="Salamov A.A."/>
            <person name="Brown D.W."/>
            <person name="Nagy L.G."/>
            <person name="Floudas D."/>
            <person name="Held B.W."/>
            <person name="Levasseur A."/>
            <person name="Lombard V."/>
            <person name="Morin E."/>
            <person name="Otillar R."/>
            <person name="Lindquist E.A."/>
            <person name="Sun H."/>
            <person name="LaButti K.M."/>
            <person name="Schmutz J."/>
            <person name="Jabbour D."/>
            <person name="Luo H."/>
            <person name="Baker S.E."/>
            <person name="Pisabarro A.G."/>
            <person name="Walton J.D."/>
            <person name="Blanchette R.A."/>
            <person name="Henrissat B."/>
            <person name="Martin F."/>
            <person name="Cullen D."/>
            <person name="Hibbett D.S."/>
            <person name="Grigoriev I.V."/>
        </authorList>
    </citation>
    <scope>NUCLEOTIDE SEQUENCE [LARGE SCALE GENOMIC DNA]</scope>
    <source>
        <strain evidence="3">FD-172 SS1</strain>
    </source>
</reference>
<organism evidence="2 3">
    <name type="scientific">Botryobasidium botryosum (strain FD-172 SS1)</name>
    <dbReference type="NCBI Taxonomy" id="930990"/>
    <lineage>
        <taxon>Eukaryota</taxon>
        <taxon>Fungi</taxon>
        <taxon>Dikarya</taxon>
        <taxon>Basidiomycota</taxon>
        <taxon>Agaricomycotina</taxon>
        <taxon>Agaricomycetes</taxon>
        <taxon>Cantharellales</taxon>
        <taxon>Botryobasidiaceae</taxon>
        <taxon>Botryobasidium</taxon>
    </lineage>
</organism>
<evidence type="ECO:0000259" key="1">
    <source>
        <dbReference type="Pfam" id="PF13383"/>
    </source>
</evidence>
<keyword evidence="3" id="KW-1185">Reference proteome</keyword>
<dbReference type="InParanoid" id="A0A067M4S0"/>
<sequence>MLALGRVHPRFAALVVGGVLVTLLFLSSQYSSSLSAYSIPRWGSGGGDSLASLRPSQRIALADALYKDTLARRVKLAHKFGPSVKDVQAFPDPKKDLLYTLWDFFIPAPTFCAHRIERVGTLSDGGKWVCGLEKIAKKDDCVVYSFGVNGESSFEAEILDRTNCNVYGYDFSVDKWGPEIENDPERASRAHFFSYGISGKDAHAPGDNPPMYTLSTLMKMNGHKFIDILKVDIEGSEFETLSRLIAEYQRLDEPLPFGQMQIEIHAWSHTFEEFQKWWALLEAVGLRPFWTEPNIVYVNLIRGAAPTLAEYSFINIRGNHDIISDSH</sequence>
<dbReference type="OrthoDB" id="10006218at2759"/>
<proteinExistence type="predicted"/>
<feature type="domain" description="Methyltransferase" evidence="1">
    <location>
        <begin position="108"/>
        <end position="268"/>
    </location>
</feature>
<dbReference type="AlphaFoldDB" id="A0A067M4S0"/>
<dbReference type="Proteomes" id="UP000027195">
    <property type="component" value="Unassembled WGS sequence"/>
</dbReference>
<evidence type="ECO:0000313" key="3">
    <source>
        <dbReference type="Proteomes" id="UP000027195"/>
    </source>
</evidence>
<dbReference type="PANTHER" id="PTHR32026">
    <property type="entry name" value="METHYLTRANSFERASE-LIKE PROTEIN 24"/>
    <property type="match status" value="1"/>
</dbReference>
<name>A0A067M4S0_BOTB1</name>
<dbReference type="HOGENOM" id="CLU_066046_1_0_1"/>
<dbReference type="Pfam" id="PF13383">
    <property type="entry name" value="Methyltransf_22"/>
    <property type="match status" value="1"/>
</dbReference>
<dbReference type="InterPro" id="IPR026913">
    <property type="entry name" value="METTL24"/>
</dbReference>
<evidence type="ECO:0000313" key="2">
    <source>
        <dbReference type="EMBL" id="KDQ10559.1"/>
    </source>
</evidence>